<evidence type="ECO:0000313" key="1">
    <source>
        <dbReference type="Proteomes" id="UP000887565"/>
    </source>
</evidence>
<sequence>MCRPLDDLLTQCSTEQPKMHQKTRNLCFSRLFFMMGQIDVEKIFDKRIEVFFQLSQYIPAWDNS</sequence>
<evidence type="ECO:0000313" key="2">
    <source>
        <dbReference type="WBParaSite" id="nRc.2.0.1.t07661-RA"/>
    </source>
</evidence>
<dbReference type="Proteomes" id="UP000887565">
    <property type="component" value="Unplaced"/>
</dbReference>
<keyword evidence="1" id="KW-1185">Reference proteome</keyword>
<proteinExistence type="predicted"/>
<reference evidence="2" key="1">
    <citation type="submission" date="2022-11" db="UniProtKB">
        <authorList>
            <consortium name="WormBaseParasite"/>
        </authorList>
    </citation>
    <scope>IDENTIFICATION</scope>
</reference>
<accession>A0A915I0K6</accession>
<protein>
    <submittedName>
        <fullName evidence="2">Uncharacterized protein</fullName>
    </submittedName>
</protein>
<name>A0A915I0K6_ROMCU</name>
<organism evidence="1 2">
    <name type="scientific">Romanomermis culicivorax</name>
    <name type="common">Nematode worm</name>
    <dbReference type="NCBI Taxonomy" id="13658"/>
    <lineage>
        <taxon>Eukaryota</taxon>
        <taxon>Metazoa</taxon>
        <taxon>Ecdysozoa</taxon>
        <taxon>Nematoda</taxon>
        <taxon>Enoplea</taxon>
        <taxon>Dorylaimia</taxon>
        <taxon>Mermithida</taxon>
        <taxon>Mermithoidea</taxon>
        <taxon>Mermithidae</taxon>
        <taxon>Romanomermis</taxon>
    </lineage>
</organism>
<dbReference type="WBParaSite" id="nRc.2.0.1.t07661-RA">
    <property type="protein sequence ID" value="nRc.2.0.1.t07661-RA"/>
    <property type="gene ID" value="nRc.2.0.1.g07661"/>
</dbReference>
<dbReference type="AlphaFoldDB" id="A0A915I0K6"/>